<accession>A0A8S1H790</accession>
<feature type="compositionally biased region" description="Polar residues" evidence="1">
    <location>
        <begin position="77"/>
        <end position="97"/>
    </location>
</feature>
<feature type="compositionally biased region" description="Low complexity" evidence="1">
    <location>
        <begin position="114"/>
        <end position="123"/>
    </location>
</feature>
<keyword evidence="3" id="KW-1185">Reference proteome</keyword>
<reference evidence="2" key="1">
    <citation type="submission" date="2020-10" db="EMBL/GenBank/DDBJ databases">
        <authorList>
            <person name="Kikuchi T."/>
        </authorList>
    </citation>
    <scope>NUCLEOTIDE SEQUENCE</scope>
    <source>
        <strain evidence="2">NKZ352</strain>
    </source>
</reference>
<sequence length="339" mass="36657">MLRRRTPPLVIEEPTTTTSKPERATIRFSPTKGSTTVLPESTTYAKEVTNIWIAVKNTAKNASVTQEETSSKRQKRSSTGESGDFQTTTKLPESTTQAKATQNILIVVKNSTTNAQTQQTTSSKPEGPTTIPSKKGSGDFQTTTKLPEPTTQAKEATQKLVIVVQNSTTAATPTKETTPSKPERPTKIQSTKGSGNIQTTTKLPESTTQAKDILIIIKNSTTNAPTQQTRSSKPEGSTKIPSTKGSSNIQTTTKLPESTTQAKEILIIIKNSTTNAPTQQTTSLKPEKSTTEESGDIRTTTVLPGAIIKVEAAVKEILKVYDKSSDNHWLELKAYCTSF</sequence>
<evidence type="ECO:0000313" key="2">
    <source>
        <dbReference type="EMBL" id="CAD6191599.1"/>
    </source>
</evidence>
<feature type="compositionally biased region" description="Polar residues" evidence="1">
    <location>
        <begin position="218"/>
        <end position="257"/>
    </location>
</feature>
<feature type="region of interest" description="Disordered" evidence="1">
    <location>
        <begin position="57"/>
        <end position="97"/>
    </location>
</feature>
<evidence type="ECO:0000313" key="3">
    <source>
        <dbReference type="Proteomes" id="UP000835052"/>
    </source>
</evidence>
<organism evidence="2 3">
    <name type="scientific">Caenorhabditis auriculariae</name>
    <dbReference type="NCBI Taxonomy" id="2777116"/>
    <lineage>
        <taxon>Eukaryota</taxon>
        <taxon>Metazoa</taxon>
        <taxon>Ecdysozoa</taxon>
        <taxon>Nematoda</taxon>
        <taxon>Chromadorea</taxon>
        <taxon>Rhabditida</taxon>
        <taxon>Rhabditina</taxon>
        <taxon>Rhabditomorpha</taxon>
        <taxon>Rhabditoidea</taxon>
        <taxon>Rhabditidae</taxon>
        <taxon>Peloderinae</taxon>
        <taxon>Caenorhabditis</taxon>
    </lineage>
</organism>
<feature type="compositionally biased region" description="Low complexity" evidence="1">
    <location>
        <begin position="167"/>
        <end position="180"/>
    </location>
</feature>
<feature type="compositionally biased region" description="Polar residues" evidence="1">
    <location>
        <begin position="187"/>
        <end position="210"/>
    </location>
</feature>
<evidence type="ECO:0000256" key="1">
    <source>
        <dbReference type="SAM" id="MobiDB-lite"/>
    </source>
</evidence>
<dbReference type="EMBL" id="CAJGYM010000022">
    <property type="protein sequence ID" value="CAD6191599.1"/>
    <property type="molecule type" value="Genomic_DNA"/>
</dbReference>
<protein>
    <submittedName>
        <fullName evidence="2">Uncharacterized protein</fullName>
    </submittedName>
</protein>
<comment type="caution">
    <text evidence="2">The sequence shown here is derived from an EMBL/GenBank/DDBJ whole genome shotgun (WGS) entry which is preliminary data.</text>
</comment>
<feature type="region of interest" description="Disordered" evidence="1">
    <location>
        <begin position="1"/>
        <end position="36"/>
    </location>
</feature>
<name>A0A8S1H790_9PELO</name>
<gene>
    <name evidence="2" type="ORF">CAUJ_LOCUS7518</name>
</gene>
<proteinExistence type="predicted"/>
<dbReference type="AlphaFoldDB" id="A0A8S1H790"/>
<feature type="region of interest" description="Disordered" evidence="1">
    <location>
        <begin position="114"/>
        <end position="257"/>
    </location>
</feature>
<feature type="region of interest" description="Disordered" evidence="1">
    <location>
        <begin position="272"/>
        <end position="296"/>
    </location>
</feature>
<feature type="compositionally biased region" description="Polar residues" evidence="1">
    <location>
        <begin position="272"/>
        <end position="284"/>
    </location>
</feature>
<feature type="compositionally biased region" description="Polar residues" evidence="1">
    <location>
        <begin position="58"/>
        <end position="68"/>
    </location>
</feature>
<feature type="compositionally biased region" description="Polar residues" evidence="1">
    <location>
        <begin position="139"/>
        <end position="155"/>
    </location>
</feature>
<dbReference type="Proteomes" id="UP000835052">
    <property type="component" value="Unassembled WGS sequence"/>
</dbReference>